<dbReference type="OrthoDB" id="73111at2759"/>
<proteinExistence type="predicted"/>
<accession>T0QVX6</accession>
<keyword evidence="2" id="KW-1185">Reference proteome</keyword>
<dbReference type="Proteomes" id="UP000030762">
    <property type="component" value="Unassembled WGS sequence"/>
</dbReference>
<sequence length="370" mass="41162">MSLSTLFNDSMYSEDDDARSAKARVARMVHDAQAQAWAQSVGLSFMNVTWEDCARSKNSCWGPCISDMTLIVEKTRMPVLRVPNFADPIMSISTSKIFVTVGNESPYSSAPRSTISLQEYLENITKYTELEHSLFAPAHDDHAVVSTQASFLPIENETTAFHVGLYNYQSTANDPAVLVLVCTAAGTSAQVMTERDAILYSNEQGQKHTFVAERLSTHRAKRGVTSKGAMTAREEACNYVMIVQIPLQQKPPPPRRQYSNLACYHCEEEECELGSFESTFERPDVEEAMVSLGDALGPFPKLSQFSKVTRDARYPIRVTIQFYQATSNGVVTREIVERLCDRMEQVKANATWWGSLVCKGGSFFGGGSDY</sequence>
<dbReference type="InParanoid" id="T0QVX6"/>
<gene>
    <name evidence="1" type="ORF">SDRG_00111</name>
</gene>
<dbReference type="OMA" id="RVTIQFY"/>
<dbReference type="GeneID" id="19940838"/>
<reference evidence="1 2" key="1">
    <citation type="submission" date="2012-04" db="EMBL/GenBank/DDBJ databases">
        <title>The Genome Sequence of Saprolegnia declina VS20.</title>
        <authorList>
            <consortium name="The Broad Institute Genome Sequencing Platform"/>
            <person name="Russ C."/>
            <person name="Nusbaum C."/>
            <person name="Tyler B."/>
            <person name="van West P."/>
            <person name="Dieguez-Uribeondo J."/>
            <person name="de Bruijn I."/>
            <person name="Tripathy S."/>
            <person name="Jiang R."/>
            <person name="Young S.K."/>
            <person name="Zeng Q."/>
            <person name="Gargeya S."/>
            <person name="Fitzgerald M."/>
            <person name="Haas B."/>
            <person name="Abouelleil A."/>
            <person name="Alvarado L."/>
            <person name="Arachchi H.M."/>
            <person name="Berlin A."/>
            <person name="Chapman S.B."/>
            <person name="Goldberg J."/>
            <person name="Griggs A."/>
            <person name="Gujja S."/>
            <person name="Hansen M."/>
            <person name="Howarth C."/>
            <person name="Imamovic A."/>
            <person name="Larimer J."/>
            <person name="McCowen C."/>
            <person name="Montmayeur A."/>
            <person name="Murphy C."/>
            <person name="Neiman D."/>
            <person name="Pearson M."/>
            <person name="Priest M."/>
            <person name="Roberts A."/>
            <person name="Saif S."/>
            <person name="Shea T."/>
            <person name="Sisk P."/>
            <person name="Sykes S."/>
            <person name="Wortman J."/>
            <person name="Nusbaum C."/>
            <person name="Birren B."/>
        </authorList>
    </citation>
    <scope>NUCLEOTIDE SEQUENCE [LARGE SCALE GENOMIC DNA]</scope>
    <source>
        <strain evidence="1 2">VS20</strain>
    </source>
</reference>
<name>T0QVX6_SAPDV</name>
<dbReference type="EMBL" id="JH767132">
    <property type="protein sequence ID" value="EQC42374.1"/>
    <property type="molecule type" value="Genomic_DNA"/>
</dbReference>
<dbReference type="RefSeq" id="XP_008603797.1">
    <property type="nucleotide sequence ID" value="XM_008605575.1"/>
</dbReference>
<organism evidence="1 2">
    <name type="scientific">Saprolegnia diclina (strain VS20)</name>
    <dbReference type="NCBI Taxonomy" id="1156394"/>
    <lineage>
        <taxon>Eukaryota</taxon>
        <taxon>Sar</taxon>
        <taxon>Stramenopiles</taxon>
        <taxon>Oomycota</taxon>
        <taxon>Saprolegniomycetes</taxon>
        <taxon>Saprolegniales</taxon>
        <taxon>Saprolegniaceae</taxon>
        <taxon>Saprolegnia</taxon>
    </lineage>
</organism>
<dbReference type="VEuPathDB" id="FungiDB:SDRG_00111"/>
<evidence type="ECO:0000313" key="1">
    <source>
        <dbReference type="EMBL" id="EQC42374.1"/>
    </source>
</evidence>
<evidence type="ECO:0000313" key="2">
    <source>
        <dbReference type="Proteomes" id="UP000030762"/>
    </source>
</evidence>
<dbReference type="AlphaFoldDB" id="T0QVX6"/>
<protein>
    <submittedName>
        <fullName evidence="1">Uncharacterized protein</fullName>
    </submittedName>
</protein>